<organism evidence="2">
    <name type="scientific">uncultured Desulfobacteraceae bacterium</name>
    <dbReference type="NCBI Taxonomy" id="218296"/>
    <lineage>
        <taxon>Bacteria</taxon>
        <taxon>Pseudomonadati</taxon>
        <taxon>Thermodesulfobacteriota</taxon>
        <taxon>Desulfobacteria</taxon>
        <taxon>Desulfobacterales</taxon>
        <taxon>Desulfobacteraceae</taxon>
        <taxon>environmental samples</taxon>
    </lineage>
</organism>
<accession>A0A484HFI4</accession>
<proteinExistence type="inferred from homology"/>
<dbReference type="AlphaFoldDB" id="A0A484HFI4"/>
<sequence>MNTITANQLKTKGVSAIESHLDDQRELVITVRGKEKFVIMNMRHYHYLRECELEAALHETRADYESGKFVSESVEKHVKRVTDSRAALK</sequence>
<evidence type="ECO:0000313" key="2">
    <source>
        <dbReference type="EMBL" id="VEN73970.1"/>
    </source>
</evidence>
<dbReference type="Gene3D" id="3.40.1620.10">
    <property type="entry name" value="YefM-like domain"/>
    <property type="match status" value="1"/>
</dbReference>
<evidence type="ECO:0000256" key="1">
    <source>
        <dbReference type="ARBA" id="ARBA00009981"/>
    </source>
</evidence>
<dbReference type="EMBL" id="CAACVI010000013">
    <property type="protein sequence ID" value="VEN73970.1"/>
    <property type="molecule type" value="Genomic_DNA"/>
</dbReference>
<dbReference type="InterPro" id="IPR036165">
    <property type="entry name" value="YefM-like_sf"/>
</dbReference>
<comment type="similarity">
    <text evidence="1">Belongs to the phD/YefM antitoxin family.</text>
</comment>
<reference evidence="2" key="1">
    <citation type="submission" date="2019-01" db="EMBL/GenBank/DDBJ databases">
        <authorList>
            <consortium name="Genoscope - CEA"/>
            <person name="William W."/>
        </authorList>
    </citation>
    <scope>NUCLEOTIDE SEQUENCE</scope>
    <source>
        <strain evidence="2">CR-1</strain>
    </source>
</reference>
<dbReference type="SUPFAM" id="SSF143120">
    <property type="entry name" value="YefM-like"/>
    <property type="match status" value="1"/>
</dbReference>
<protein>
    <submittedName>
        <fullName evidence="2">Antitoxin</fullName>
    </submittedName>
</protein>
<name>A0A484HFI4_9BACT</name>
<gene>
    <name evidence="2" type="ORF">EPICR_200020</name>
</gene>